<dbReference type="OrthoDB" id="430340at2759"/>
<feature type="domain" description="EGF-like" evidence="8">
    <location>
        <begin position="206"/>
        <end position="243"/>
    </location>
</feature>
<feature type="domain" description="EGF-like" evidence="8">
    <location>
        <begin position="168"/>
        <end position="204"/>
    </location>
</feature>
<evidence type="ECO:0000256" key="6">
    <source>
        <dbReference type="PROSITE-ProRule" id="PRU00076"/>
    </source>
</evidence>
<comment type="caution">
    <text evidence="6">Lacks conserved residue(s) required for the propagation of feature annotation.</text>
</comment>
<dbReference type="PANTHER" id="PTHR12916:SF4">
    <property type="entry name" value="UNINFLATABLE, ISOFORM C"/>
    <property type="match status" value="1"/>
</dbReference>
<accession>A0A8B7XWS0</accession>
<keyword evidence="3" id="KW-0677">Repeat</keyword>
<dbReference type="PROSITE" id="PS01187">
    <property type="entry name" value="EGF_CA"/>
    <property type="match status" value="1"/>
</dbReference>
<dbReference type="KEGG" id="aplc:110976402"/>
<dbReference type="InterPro" id="IPR018097">
    <property type="entry name" value="EGF_Ca-bd_CS"/>
</dbReference>
<dbReference type="Gene3D" id="2.10.25.10">
    <property type="entry name" value="Laminin"/>
    <property type="match status" value="2"/>
</dbReference>
<keyword evidence="1 6" id="KW-0245">EGF-like domain</keyword>
<evidence type="ECO:0000313" key="9">
    <source>
        <dbReference type="Proteomes" id="UP000694845"/>
    </source>
</evidence>
<proteinExistence type="predicted"/>
<organism evidence="9 10">
    <name type="scientific">Acanthaster planci</name>
    <name type="common">Crown-of-thorns starfish</name>
    <dbReference type="NCBI Taxonomy" id="133434"/>
    <lineage>
        <taxon>Eukaryota</taxon>
        <taxon>Metazoa</taxon>
        <taxon>Echinodermata</taxon>
        <taxon>Eleutherozoa</taxon>
        <taxon>Asterozoa</taxon>
        <taxon>Asteroidea</taxon>
        <taxon>Valvatacea</taxon>
        <taxon>Valvatida</taxon>
        <taxon>Acanthasteridae</taxon>
        <taxon>Acanthaster</taxon>
    </lineage>
</organism>
<keyword evidence="7" id="KW-0472">Membrane</keyword>
<dbReference type="InterPro" id="IPR000742">
    <property type="entry name" value="EGF"/>
</dbReference>
<feature type="disulfide bond" evidence="6">
    <location>
        <begin position="194"/>
        <end position="203"/>
    </location>
</feature>
<dbReference type="PROSITE" id="PS50026">
    <property type="entry name" value="EGF_3"/>
    <property type="match status" value="2"/>
</dbReference>
<dbReference type="PROSITE" id="PS00022">
    <property type="entry name" value="EGF_1"/>
    <property type="match status" value="2"/>
</dbReference>
<evidence type="ECO:0000259" key="8">
    <source>
        <dbReference type="PROSITE" id="PS50026"/>
    </source>
</evidence>
<keyword evidence="9" id="KW-1185">Reference proteome</keyword>
<dbReference type="FunFam" id="2.10.25.10:FF:000472">
    <property type="entry name" value="Uncharacterized protein, isoform A"/>
    <property type="match status" value="1"/>
</dbReference>
<keyword evidence="4 6" id="KW-1015">Disulfide bond</keyword>
<gene>
    <name evidence="10" type="primary">LOC110976402</name>
</gene>
<protein>
    <submittedName>
        <fullName evidence="10">Fibropellin-1-like isoform X1</fullName>
    </submittedName>
</protein>
<evidence type="ECO:0000256" key="3">
    <source>
        <dbReference type="ARBA" id="ARBA00022737"/>
    </source>
</evidence>
<dbReference type="SMART" id="SM00179">
    <property type="entry name" value="EGF_CA"/>
    <property type="match status" value="3"/>
</dbReference>
<dbReference type="PANTHER" id="PTHR12916">
    <property type="entry name" value="CYTOCHROME C OXIDASE POLYPEPTIDE VIC-2"/>
    <property type="match status" value="1"/>
</dbReference>
<dbReference type="RefSeq" id="XP_022085323.1">
    <property type="nucleotide sequence ID" value="XM_022229631.1"/>
</dbReference>
<dbReference type="AlphaFoldDB" id="A0A8B7XWS0"/>
<keyword evidence="5" id="KW-0325">Glycoprotein</keyword>
<dbReference type="OMA" id="YDCECAY"/>
<dbReference type="PROSITE" id="PS00010">
    <property type="entry name" value="ASX_HYDROXYL"/>
    <property type="match status" value="2"/>
</dbReference>
<dbReference type="Proteomes" id="UP000694845">
    <property type="component" value="Unplaced"/>
</dbReference>
<sequence length="334" mass="36360">MQLENNMGSIVQKVVSLFICACLGPLCNDPAYSLDWSEDDISNSTHCQCIEEFDGPLSEQRVTQNNASCVQCECAPDSHCEIKLPDCASNLCQNNATCQDQDHSCECYFNCTNAVYNGTISYLCDCSAGFSTICELKINWCSSNCTSTTDTFLCSCGMGYTGTFCEIKLPDCASNLCQNGATCQDLDYGYKCHCADGYSGDDCETDIDECAVEPCENGGNCTNAVNDFICNCTGTDYHGNTCSDIDHENTTINPHLNNTSTNIPGSDQAIKPALIVGIVGGAVVIIIIILGIFLIKIKKRRSARGTYNPRLHEMSRGRVVMDDILKLPPQERLI</sequence>
<evidence type="ECO:0000256" key="5">
    <source>
        <dbReference type="ARBA" id="ARBA00023180"/>
    </source>
</evidence>
<keyword evidence="2" id="KW-0732">Signal</keyword>
<dbReference type="SMART" id="SM00181">
    <property type="entry name" value="EGF"/>
    <property type="match status" value="4"/>
</dbReference>
<dbReference type="GeneID" id="110976402"/>
<evidence type="ECO:0000256" key="4">
    <source>
        <dbReference type="ARBA" id="ARBA00023157"/>
    </source>
</evidence>
<dbReference type="CDD" id="cd00054">
    <property type="entry name" value="EGF_CA"/>
    <property type="match status" value="2"/>
</dbReference>
<feature type="transmembrane region" description="Helical" evidence="7">
    <location>
        <begin position="273"/>
        <end position="295"/>
    </location>
</feature>
<keyword evidence="7" id="KW-0812">Transmembrane</keyword>
<dbReference type="InterPro" id="IPR001881">
    <property type="entry name" value="EGF-like_Ca-bd_dom"/>
</dbReference>
<evidence type="ECO:0000256" key="2">
    <source>
        <dbReference type="ARBA" id="ARBA00022729"/>
    </source>
</evidence>
<dbReference type="SUPFAM" id="SSF57196">
    <property type="entry name" value="EGF/Laminin"/>
    <property type="match status" value="3"/>
</dbReference>
<reference evidence="10" key="1">
    <citation type="submission" date="2025-08" db="UniProtKB">
        <authorList>
            <consortium name="RefSeq"/>
        </authorList>
    </citation>
    <scope>IDENTIFICATION</scope>
</reference>
<dbReference type="PROSITE" id="PS01186">
    <property type="entry name" value="EGF_2"/>
    <property type="match status" value="2"/>
</dbReference>
<name>A0A8B7XWS0_ACAPL</name>
<keyword evidence="7" id="KW-1133">Transmembrane helix</keyword>
<dbReference type="InterPro" id="IPR000152">
    <property type="entry name" value="EGF-type_Asp/Asn_hydroxyl_site"/>
</dbReference>
<dbReference type="GO" id="GO:0005509">
    <property type="term" value="F:calcium ion binding"/>
    <property type="evidence" value="ECO:0007669"/>
    <property type="project" value="InterPro"/>
</dbReference>
<dbReference type="Pfam" id="PF00008">
    <property type="entry name" value="EGF"/>
    <property type="match status" value="1"/>
</dbReference>
<evidence type="ECO:0000256" key="1">
    <source>
        <dbReference type="ARBA" id="ARBA00022536"/>
    </source>
</evidence>
<evidence type="ECO:0000313" key="10">
    <source>
        <dbReference type="RefSeq" id="XP_022085323.1"/>
    </source>
</evidence>
<evidence type="ECO:0000256" key="7">
    <source>
        <dbReference type="SAM" id="Phobius"/>
    </source>
</evidence>